<keyword evidence="1 4" id="KW-0238">DNA-binding</keyword>
<feature type="compositionally biased region" description="Basic and acidic residues" evidence="6">
    <location>
        <begin position="256"/>
        <end position="266"/>
    </location>
</feature>
<feature type="compositionally biased region" description="Low complexity" evidence="6">
    <location>
        <begin position="108"/>
        <end position="133"/>
    </location>
</feature>
<evidence type="ECO:0000256" key="5">
    <source>
        <dbReference type="RuleBase" id="RU000682"/>
    </source>
</evidence>
<evidence type="ECO:0000256" key="1">
    <source>
        <dbReference type="ARBA" id="ARBA00023125"/>
    </source>
</evidence>
<dbReference type="PANTHER" id="PTHR24327">
    <property type="entry name" value="HOMEOBOX PROTEIN"/>
    <property type="match status" value="1"/>
</dbReference>
<feature type="domain" description="Homeobox" evidence="7">
    <location>
        <begin position="31"/>
        <end position="91"/>
    </location>
</feature>
<evidence type="ECO:0000313" key="9">
    <source>
        <dbReference type="Proteomes" id="UP000807342"/>
    </source>
</evidence>
<dbReference type="EMBL" id="MU151519">
    <property type="protein sequence ID" value="KAF9443100.1"/>
    <property type="molecule type" value="Genomic_DNA"/>
</dbReference>
<dbReference type="InterPro" id="IPR050460">
    <property type="entry name" value="Distal-less_Homeobox_TF"/>
</dbReference>
<evidence type="ECO:0000313" key="8">
    <source>
        <dbReference type="EMBL" id="KAF9443100.1"/>
    </source>
</evidence>
<dbReference type="AlphaFoldDB" id="A0A9P5X306"/>
<sequence>MDHHYTHSSFVPALSRTNSEETVCINNVNPTTSRRTRKRFTNVQLMMLENLFHQNSHPSREDRESVAKAGGMEIKSVTIWFQNKRQTERKSAASNHSSFNTPPLTHQPTSRRTSSPTFTNRSSTSTTNTSSRPSLDRVASRSELRAPAPRTPSKRLDPNATLWDNMPSSPIADPNSPPAREYVEFGKKRRTLEWACAAARLAEKDGARPLNVGPASMSRPSSRTRTRPRQPSKLDLEITDDEEDELVTPPGTWGEEDPRWTPDPRDNGAIIALPPSHGHESWKKQVDDDEIMKAALALCGLQSRRML</sequence>
<dbReference type="Proteomes" id="UP000807342">
    <property type="component" value="Unassembled WGS sequence"/>
</dbReference>
<keyword evidence="2 4" id="KW-0371">Homeobox</keyword>
<dbReference type="SMART" id="SM00389">
    <property type="entry name" value="HOX"/>
    <property type="match status" value="1"/>
</dbReference>
<organism evidence="8 9">
    <name type="scientific">Macrolepiota fuliginosa MF-IS2</name>
    <dbReference type="NCBI Taxonomy" id="1400762"/>
    <lineage>
        <taxon>Eukaryota</taxon>
        <taxon>Fungi</taxon>
        <taxon>Dikarya</taxon>
        <taxon>Basidiomycota</taxon>
        <taxon>Agaricomycotina</taxon>
        <taxon>Agaricomycetes</taxon>
        <taxon>Agaricomycetidae</taxon>
        <taxon>Agaricales</taxon>
        <taxon>Agaricineae</taxon>
        <taxon>Agaricaceae</taxon>
        <taxon>Macrolepiota</taxon>
    </lineage>
</organism>
<feature type="compositionally biased region" description="Polar residues" evidence="6">
    <location>
        <begin position="92"/>
        <end position="107"/>
    </location>
</feature>
<accession>A0A9P5X306</accession>
<comment type="caution">
    <text evidence="8">The sequence shown here is derived from an EMBL/GenBank/DDBJ whole genome shotgun (WGS) entry which is preliminary data.</text>
</comment>
<name>A0A9P5X306_9AGAR</name>
<protein>
    <submittedName>
        <fullName evidence="8">Homeobox-domain-containing protein</fullName>
    </submittedName>
</protein>
<dbReference type="SUPFAM" id="SSF46689">
    <property type="entry name" value="Homeodomain-like"/>
    <property type="match status" value="1"/>
</dbReference>
<feature type="region of interest" description="Disordered" evidence="6">
    <location>
        <begin position="85"/>
        <end position="180"/>
    </location>
</feature>
<dbReference type="GO" id="GO:0000978">
    <property type="term" value="F:RNA polymerase II cis-regulatory region sequence-specific DNA binding"/>
    <property type="evidence" value="ECO:0007669"/>
    <property type="project" value="TreeGrafter"/>
</dbReference>
<dbReference type="OrthoDB" id="6159439at2759"/>
<feature type="DNA-binding region" description="Homeobox" evidence="4">
    <location>
        <begin position="33"/>
        <end position="92"/>
    </location>
</feature>
<dbReference type="Gene3D" id="1.10.10.60">
    <property type="entry name" value="Homeodomain-like"/>
    <property type="match status" value="1"/>
</dbReference>
<dbReference type="InterPro" id="IPR009057">
    <property type="entry name" value="Homeodomain-like_sf"/>
</dbReference>
<dbReference type="CDD" id="cd00086">
    <property type="entry name" value="homeodomain"/>
    <property type="match status" value="1"/>
</dbReference>
<evidence type="ECO:0000256" key="4">
    <source>
        <dbReference type="PROSITE-ProRule" id="PRU00108"/>
    </source>
</evidence>
<feature type="compositionally biased region" description="Basic and acidic residues" evidence="6">
    <location>
        <begin position="134"/>
        <end position="144"/>
    </location>
</feature>
<evidence type="ECO:0000256" key="6">
    <source>
        <dbReference type="SAM" id="MobiDB-lite"/>
    </source>
</evidence>
<evidence type="ECO:0000256" key="3">
    <source>
        <dbReference type="ARBA" id="ARBA00023242"/>
    </source>
</evidence>
<feature type="region of interest" description="Disordered" evidence="6">
    <location>
        <begin position="207"/>
        <end position="282"/>
    </location>
</feature>
<keyword evidence="3 4" id="KW-0539">Nucleus</keyword>
<keyword evidence="9" id="KW-1185">Reference proteome</keyword>
<dbReference type="PANTHER" id="PTHR24327:SF41">
    <property type="entry name" value="BRAIN-SPECIFIC HOMEOBOX PROTEIN"/>
    <property type="match status" value="1"/>
</dbReference>
<evidence type="ECO:0000259" key="7">
    <source>
        <dbReference type="PROSITE" id="PS50071"/>
    </source>
</evidence>
<dbReference type="GO" id="GO:0000981">
    <property type="term" value="F:DNA-binding transcription factor activity, RNA polymerase II-specific"/>
    <property type="evidence" value="ECO:0007669"/>
    <property type="project" value="TreeGrafter"/>
</dbReference>
<evidence type="ECO:0000256" key="2">
    <source>
        <dbReference type="ARBA" id="ARBA00023155"/>
    </source>
</evidence>
<dbReference type="PROSITE" id="PS50071">
    <property type="entry name" value="HOMEOBOX_2"/>
    <property type="match status" value="1"/>
</dbReference>
<feature type="compositionally biased region" description="Acidic residues" evidence="6">
    <location>
        <begin position="237"/>
        <end position="246"/>
    </location>
</feature>
<comment type="subcellular location">
    <subcellularLocation>
        <location evidence="4 5">Nucleus</location>
    </subcellularLocation>
</comment>
<dbReference type="Pfam" id="PF00046">
    <property type="entry name" value="Homeodomain"/>
    <property type="match status" value="1"/>
</dbReference>
<dbReference type="GO" id="GO:0005634">
    <property type="term" value="C:nucleus"/>
    <property type="evidence" value="ECO:0007669"/>
    <property type="project" value="UniProtKB-SubCell"/>
</dbReference>
<proteinExistence type="predicted"/>
<dbReference type="InterPro" id="IPR001356">
    <property type="entry name" value="HD"/>
</dbReference>
<reference evidence="8" key="1">
    <citation type="submission" date="2020-11" db="EMBL/GenBank/DDBJ databases">
        <authorList>
            <consortium name="DOE Joint Genome Institute"/>
            <person name="Ahrendt S."/>
            <person name="Riley R."/>
            <person name="Andreopoulos W."/>
            <person name="Labutti K."/>
            <person name="Pangilinan J."/>
            <person name="Ruiz-Duenas F.J."/>
            <person name="Barrasa J.M."/>
            <person name="Sanchez-Garcia M."/>
            <person name="Camarero S."/>
            <person name="Miyauchi S."/>
            <person name="Serrano A."/>
            <person name="Linde D."/>
            <person name="Babiker R."/>
            <person name="Drula E."/>
            <person name="Ayuso-Fernandez I."/>
            <person name="Pacheco R."/>
            <person name="Padilla G."/>
            <person name="Ferreira P."/>
            <person name="Barriuso J."/>
            <person name="Kellner H."/>
            <person name="Castanera R."/>
            <person name="Alfaro M."/>
            <person name="Ramirez L."/>
            <person name="Pisabarro A.G."/>
            <person name="Kuo A."/>
            <person name="Tritt A."/>
            <person name="Lipzen A."/>
            <person name="He G."/>
            <person name="Yan M."/>
            <person name="Ng V."/>
            <person name="Cullen D."/>
            <person name="Martin F."/>
            <person name="Rosso M.-N."/>
            <person name="Henrissat B."/>
            <person name="Hibbett D."/>
            <person name="Martinez A.T."/>
            <person name="Grigoriev I.V."/>
        </authorList>
    </citation>
    <scope>NUCLEOTIDE SEQUENCE</scope>
    <source>
        <strain evidence="8">MF-IS2</strain>
    </source>
</reference>
<gene>
    <name evidence="8" type="ORF">P691DRAFT_809463</name>
</gene>